<dbReference type="InterPro" id="IPR054612">
    <property type="entry name" value="Phage_capsid-like_C"/>
</dbReference>
<dbReference type="SUPFAM" id="SSF56563">
    <property type="entry name" value="Major capsid protein gp5"/>
    <property type="match status" value="1"/>
</dbReference>
<accession>A0ABU5NBF8</accession>
<reference evidence="3 4" key="1">
    <citation type="submission" date="2023-03" db="EMBL/GenBank/DDBJ databases">
        <title>Host association and intracellularity evolved multiple times independently in the Rickettsiales.</title>
        <authorList>
            <person name="Castelli M."/>
            <person name="Nardi T."/>
            <person name="Gammuto L."/>
            <person name="Bellinzona G."/>
            <person name="Sabaneyeva E."/>
            <person name="Potekhin A."/>
            <person name="Serra V."/>
            <person name="Petroni G."/>
            <person name="Sassera D."/>
        </authorList>
    </citation>
    <scope>NUCLEOTIDE SEQUENCE [LARGE SCALE GENOMIC DNA]</scope>
    <source>
        <strain evidence="3 4">Sr 2-6</strain>
    </source>
</reference>
<dbReference type="Gene3D" id="3.30.2400.10">
    <property type="entry name" value="Major capsid protein gp5"/>
    <property type="match status" value="1"/>
</dbReference>
<dbReference type="Gene3D" id="3.30.2320.10">
    <property type="entry name" value="hypothetical protein PF0899 domain"/>
    <property type="match status" value="1"/>
</dbReference>
<evidence type="ECO:0000313" key="3">
    <source>
        <dbReference type="EMBL" id="MEA0970509.1"/>
    </source>
</evidence>
<feature type="domain" description="Phage capsid-like C-terminal" evidence="2">
    <location>
        <begin position="82"/>
        <end position="351"/>
    </location>
</feature>
<gene>
    <name evidence="3" type="ORF">Megvenef_00475</name>
</gene>
<organism evidence="3 4">
    <name type="scientific">Candidatus Megaera venefica</name>
    <dbReference type="NCBI Taxonomy" id="2055910"/>
    <lineage>
        <taxon>Bacteria</taxon>
        <taxon>Pseudomonadati</taxon>
        <taxon>Pseudomonadota</taxon>
        <taxon>Alphaproteobacteria</taxon>
        <taxon>Rickettsiales</taxon>
        <taxon>Rickettsiaceae</taxon>
        <taxon>Candidatus Megaera</taxon>
    </lineage>
</organism>
<dbReference type="EMBL" id="JARJFB010000023">
    <property type="protein sequence ID" value="MEA0970509.1"/>
    <property type="molecule type" value="Genomic_DNA"/>
</dbReference>
<evidence type="ECO:0000256" key="1">
    <source>
        <dbReference type="ARBA" id="ARBA00004328"/>
    </source>
</evidence>
<comment type="subcellular location">
    <subcellularLocation>
        <location evidence="1">Virion</location>
    </subcellularLocation>
</comment>
<keyword evidence="4" id="KW-1185">Reference proteome</keyword>
<sequence length="353" mass="38918">MQESEIQAIAFDVKKILAKESAAQIKINEIEGRINKMDHYFSNTHTDNFSINEEKSALDNFIRKGIESDFITKSLSGGAEEGGMLITPTLSQKIISGINARSPMRQIASIETISTRALDIIIEDGKFVSGWIGEDKARPDTDTPKLKKKTIQVHEIYAQPKATQSIIDDSEINIENWLAERLIDSFVRLENEAFITGDGANKPNGLLKDPKVEAIAVGAAVTPEMLLKLINTLDDGYLANASFLMNRGTLSAIQSLQDKTGRFIWQQSLTAPLEQSIFGIPIVIDSHMPEIGANSLSIAIGDFKSAYKIIDRSGINLIRDPYTDKPFVRFYAVKRVGGDVVNPAAIKFAKFSV</sequence>
<evidence type="ECO:0000313" key="4">
    <source>
        <dbReference type="Proteomes" id="UP001291687"/>
    </source>
</evidence>
<dbReference type="RefSeq" id="WP_322776412.1">
    <property type="nucleotide sequence ID" value="NZ_JARJFB010000023.1"/>
</dbReference>
<proteinExistence type="predicted"/>
<comment type="caution">
    <text evidence="3">The sequence shown here is derived from an EMBL/GenBank/DDBJ whole genome shotgun (WGS) entry which is preliminary data.</text>
</comment>
<protein>
    <submittedName>
        <fullName evidence="3">Phage major capsid protein</fullName>
    </submittedName>
</protein>
<name>A0ABU5NBF8_9RICK</name>
<dbReference type="Proteomes" id="UP001291687">
    <property type="component" value="Unassembled WGS sequence"/>
</dbReference>
<evidence type="ECO:0000259" key="2">
    <source>
        <dbReference type="Pfam" id="PF05065"/>
    </source>
</evidence>
<dbReference type="NCBIfam" id="TIGR01554">
    <property type="entry name" value="major_cap_HK97"/>
    <property type="match status" value="1"/>
</dbReference>
<dbReference type="Pfam" id="PF05065">
    <property type="entry name" value="Phage_capsid"/>
    <property type="match status" value="1"/>
</dbReference>
<dbReference type="InterPro" id="IPR024455">
    <property type="entry name" value="Phage_capsid"/>
</dbReference>